<dbReference type="AlphaFoldDB" id="E9SHU6"/>
<dbReference type="STRING" id="246199.CUS_7046"/>
<dbReference type="Proteomes" id="UP000004259">
    <property type="component" value="Unassembled WGS sequence"/>
</dbReference>
<dbReference type="RefSeq" id="WP_002853355.1">
    <property type="nucleotide sequence ID" value="NZ_ADKM02000134.1"/>
</dbReference>
<feature type="transmembrane region" description="Helical" evidence="1">
    <location>
        <begin position="12"/>
        <end position="39"/>
    </location>
</feature>
<name>E9SHU6_RUMAL</name>
<accession>E9SHU6</accession>
<organism evidence="2 3">
    <name type="scientific">Ruminococcus albus 8</name>
    <dbReference type="NCBI Taxonomy" id="246199"/>
    <lineage>
        <taxon>Bacteria</taxon>
        <taxon>Bacillati</taxon>
        <taxon>Bacillota</taxon>
        <taxon>Clostridia</taxon>
        <taxon>Eubacteriales</taxon>
        <taxon>Oscillospiraceae</taxon>
        <taxon>Ruminococcus</taxon>
    </lineage>
</organism>
<comment type="caution">
    <text evidence="2">The sequence shown here is derived from an EMBL/GenBank/DDBJ whole genome shotgun (WGS) entry which is preliminary data.</text>
</comment>
<evidence type="ECO:0000256" key="1">
    <source>
        <dbReference type="SAM" id="Phobius"/>
    </source>
</evidence>
<dbReference type="InterPro" id="IPR012902">
    <property type="entry name" value="N_methyl_site"/>
</dbReference>
<dbReference type="InterPro" id="IPR045584">
    <property type="entry name" value="Pilin-like"/>
</dbReference>
<gene>
    <name evidence="2" type="ORF">CUS_7046</name>
</gene>
<sequence length="214" mass="23795">MTERNSLNKQGFTLVELVVVIGIIGALAVIIIPSIIGYAKKASRKADMETARLIGQCAMQVMLEDPDAEASFYNMHSSSSRKTVTQDGETYDIWLVVRLDGNVNNKSGNSLGGSKWQGVQRETEPFAEAMNEQKNMIQGSNKRNTRNRGDKELLIAPMRSSEFKGKTTDRWFVAYRLDEKGKPTDVIEVWAADSSGTYGSGMSYRLWPSPPEGY</sequence>
<dbReference type="Gene3D" id="3.30.700.10">
    <property type="entry name" value="Glycoprotein, Type 4 Pilin"/>
    <property type="match status" value="1"/>
</dbReference>
<keyword evidence="1" id="KW-0472">Membrane</keyword>
<dbReference type="EMBL" id="ADKM02000134">
    <property type="protein sequence ID" value="EGC01194.1"/>
    <property type="molecule type" value="Genomic_DNA"/>
</dbReference>
<keyword evidence="3" id="KW-1185">Reference proteome</keyword>
<keyword evidence="1" id="KW-0812">Transmembrane</keyword>
<evidence type="ECO:0000313" key="3">
    <source>
        <dbReference type="Proteomes" id="UP000004259"/>
    </source>
</evidence>
<dbReference type="Pfam" id="PF07963">
    <property type="entry name" value="N_methyl"/>
    <property type="match status" value="1"/>
</dbReference>
<proteinExistence type="predicted"/>
<dbReference type="SUPFAM" id="SSF54523">
    <property type="entry name" value="Pili subunits"/>
    <property type="match status" value="1"/>
</dbReference>
<keyword evidence="1" id="KW-1133">Transmembrane helix</keyword>
<reference evidence="2 3" key="1">
    <citation type="submission" date="2011-02" db="EMBL/GenBank/DDBJ databases">
        <authorList>
            <person name="Nelson K.E."/>
            <person name="Sutton G."/>
            <person name="Torralba M."/>
            <person name="Durkin S."/>
            <person name="Harkins D."/>
            <person name="Montgomery R."/>
            <person name="Ziemer C."/>
            <person name="Klaassens E."/>
            <person name="Ocuiv P."/>
            <person name="Morrison M."/>
        </authorList>
    </citation>
    <scope>NUCLEOTIDE SEQUENCE [LARGE SCALE GENOMIC DNA]</scope>
    <source>
        <strain evidence="2 3">8</strain>
    </source>
</reference>
<dbReference type="NCBIfam" id="TIGR02532">
    <property type="entry name" value="IV_pilin_GFxxxE"/>
    <property type="match status" value="1"/>
</dbReference>
<protein>
    <submittedName>
        <fullName evidence="2">Prepilin-type cleavage/methylation N-terminal domain protein</fullName>
    </submittedName>
</protein>
<dbReference type="PROSITE" id="PS00409">
    <property type="entry name" value="PROKAR_NTER_METHYL"/>
    <property type="match status" value="1"/>
</dbReference>
<evidence type="ECO:0000313" key="2">
    <source>
        <dbReference type="EMBL" id="EGC01194.1"/>
    </source>
</evidence>